<feature type="domain" description="Hemerythrin-like" evidence="1">
    <location>
        <begin position="23"/>
        <end position="141"/>
    </location>
</feature>
<organism evidence="2 3">
    <name type="scientific">Massilia soli</name>
    <dbReference type="NCBI Taxonomy" id="2792854"/>
    <lineage>
        <taxon>Bacteria</taxon>
        <taxon>Pseudomonadati</taxon>
        <taxon>Pseudomonadota</taxon>
        <taxon>Betaproteobacteria</taxon>
        <taxon>Burkholderiales</taxon>
        <taxon>Oxalobacteraceae</taxon>
        <taxon>Telluria group</taxon>
        <taxon>Massilia</taxon>
    </lineage>
</organism>
<reference evidence="2 3" key="2">
    <citation type="submission" date="2021-08" db="EMBL/GenBank/DDBJ databases">
        <title>Massilia sp. R798.</title>
        <authorList>
            <person name="Baek J.H."/>
            <person name="Jung H.S."/>
            <person name="Kim K.R."/>
            <person name="Jeon C.O."/>
        </authorList>
    </citation>
    <scope>NUCLEOTIDE SEQUENCE [LARGE SCALE GENOMIC DNA]</scope>
    <source>
        <strain evidence="2 3">R798</strain>
    </source>
</reference>
<dbReference type="EMBL" id="JAFBIL020000005">
    <property type="protein sequence ID" value="MBZ2208353.1"/>
    <property type="molecule type" value="Genomic_DNA"/>
</dbReference>
<gene>
    <name evidence="2" type="ORF">I4X03_013885</name>
</gene>
<dbReference type="Proteomes" id="UP000809349">
    <property type="component" value="Unassembled WGS sequence"/>
</dbReference>
<dbReference type="Gene3D" id="1.20.120.520">
    <property type="entry name" value="nmb1532 protein domain like"/>
    <property type="match status" value="1"/>
</dbReference>
<evidence type="ECO:0000313" key="2">
    <source>
        <dbReference type="EMBL" id="MBZ2208353.1"/>
    </source>
</evidence>
<sequence>MRTNATTTKAGNKQIPTSTEMDAIALLTEDHAKVKAMFEQYEGLGDRAYATKQKLAIQICTELTKHATAEEEIFYPAVRAATKEDDLLDEATVEHASAKDLIEQIMSMDSEDELFDAKVKVLGEQIEHHVEEEEGEMFPKARKAGLDLVALGEEIQARKDEITIPQRMD</sequence>
<dbReference type="CDD" id="cd12108">
    <property type="entry name" value="Hr-like"/>
    <property type="match status" value="1"/>
</dbReference>
<dbReference type="RefSeq" id="WP_223468839.1">
    <property type="nucleotide sequence ID" value="NZ_JAFBIL020000005.1"/>
</dbReference>
<accession>A0ABS7SQX3</accession>
<protein>
    <submittedName>
        <fullName evidence="2">Hemerythrin domain-containing protein</fullName>
    </submittedName>
</protein>
<dbReference type="Pfam" id="PF01814">
    <property type="entry name" value="Hemerythrin"/>
    <property type="match status" value="1"/>
</dbReference>
<evidence type="ECO:0000313" key="3">
    <source>
        <dbReference type="Proteomes" id="UP000809349"/>
    </source>
</evidence>
<name>A0ABS7SQX3_9BURK</name>
<dbReference type="PANTHER" id="PTHR35585:SF1">
    <property type="entry name" value="HHE DOMAIN PROTEIN (AFU_ORTHOLOGUE AFUA_4G00730)"/>
    <property type="match status" value="1"/>
</dbReference>
<proteinExistence type="predicted"/>
<dbReference type="InterPro" id="IPR012312">
    <property type="entry name" value="Hemerythrin-like"/>
</dbReference>
<evidence type="ECO:0000259" key="1">
    <source>
        <dbReference type="Pfam" id="PF01814"/>
    </source>
</evidence>
<keyword evidence="3" id="KW-1185">Reference proteome</keyword>
<comment type="caution">
    <text evidence="2">The sequence shown here is derived from an EMBL/GenBank/DDBJ whole genome shotgun (WGS) entry which is preliminary data.</text>
</comment>
<reference evidence="2 3" key="1">
    <citation type="submission" date="2021-01" db="EMBL/GenBank/DDBJ databases">
        <authorList>
            <person name="Ruan W."/>
            <person name="Khan S.A."/>
            <person name="Jeon C.O."/>
        </authorList>
    </citation>
    <scope>NUCLEOTIDE SEQUENCE [LARGE SCALE GENOMIC DNA]</scope>
    <source>
        <strain evidence="2 3">R798</strain>
    </source>
</reference>
<dbReference type="PANTHER" id="PTHR35585">
    <property type="entry name" value="HHE DOMAIN PROTEIN (AFU_ORTHOLOGUE AFUA_4G00730)"/>
    <property type="match status" value="1"/>
</dbReference>